<keyword evidence="3" id="KW-1185">Reference proteome</keyword>
<evidence type="ECO:0000313" key="3">
    <source>
        <dbReference type="Proteomes" id="UP001652625"/>
    </source>
</evidence>
<organism evidence="3 4">
    <name type="scientific">Hydra vulgaris</name>
    <name type="common">Hydra</name>
    <name type="synonym">Hydra attenuata</name>
    <dbReference type="NCBI Taxonomy" id="6087"/>
    <lineage>
        <taxon>Eukaryota</taxon>
        <taxon>Metazoa</taxon>
        <taxon>Cnidaria</taxon>
        <taxon>Hydrozoa</taxon>
        <taxon>Hydroidolina</taxon>
        <taxon>Anthoathecata</taxon>
        <taxon>Aplanulata</taxon>
        <taxon>Hydridae</taxon>
        <taxon>Hydra</taxon>
    </lineage>
</organism>
<protein>
    <submittedName>
        <fullName evidence="4">Uncharacterized protein LOC136082446</fullName>
    </submittedName>
</protein>
<keyword evidence="1" id="KW-0862">Zinc</keyword>
<dbReference type="PROSITE" id="PS50966">
    <property type="entry name" value="ZF_SWIM"/>
    <property type="match status" value="1"/>
</dbReference>
<accession>A0ABM4C8B9</accession>
<feature type="domain" description="SWIM-type" evidence="2">
    <location>
        <begin position="86"/>
        <end position="122"/>
    </location>
</feature>
<gene>
    <name evidence="4" type="primary">LOC136082446</name>
</gene>
<reference evidence="4" key="1">
    <citation type="submission" date="2025-08" db="UniProtKB">
        <authorList>
            <consortium name="RefSeq"/>
        </authorList>
    </citation>
    <scope>IDENTIFICATION</scope>
</reference>
<dbReference type="Pfam" id="PF04434">
    <property type="entry name" value="SWIM"/>
    <property type="match status" value="1"/>
</dbReference>
<evidence type="ECO:0000313" key="4">
    <source>
        <dbReference type="RefSeq" id="XP_065657849.1"/>
    </source>
</evidence>
<dbReference type="Proteomes" id="UP001652625">
    <property type="component" value="Chromosome 07"/>
</dbReference>
<evidence type="ECO:0000256" key="1">
    <source>
        <dbReference type="PROSITE-ProRule" id="PRU00325"/>
    </source>
</evidence>
<evidence type="ECO:0000259" key="2">
    <source>
        <dbReference type="PROSITE" id="PS50966"/>
    </source>
</evidence>
<dbReference type="GeneID" id="136082446"/>
<sequence length="192" mass="22210">MLSICIEKFLPHNYENYVDKNRRAHSSYRKYKDNIPAYLTNRPQPLVKHCMKTIDKVISMDLVRVSAITDRLYNVASFQSNSRETYQCYLGDAKNLLSCSCSAWLYSAYPCKHFFAIFIKENLSWSDFGSSYRDSAYFVLDALPDENIFSDLASNNKSLKMNSLEDVKQLHESVPPEHNQAIHSICSINRKV</sequence>
<dbReference type="PANTHER" id="PTHR47456">
    <property type="entry name" value="PHD-TYPE DOMAIN-CONTAINING PROTEIN"/>
    <property type="match status" value="1"/>
</dbReference>
<keyword evidence="1" id="KW-0863">Zinc-finger</keyword>
<dbReference type="RefSeq" id="XP_065657849.1">
    <property type="nucleotide sequence ID" value="XM_065801777.1"/>
</dbReference>
<name>A0ABM4C8B9_HYDVU</name>
<dbReference type="InterPro" id="IPR007527">
    <property type="entry name" value="Znf_SWIM"/>
</dbReference>
<keyword evidence="1" id="KW-0479">Metal-binding</keyword>
<proteinExistence type="predicted"/>